<dbReference type="Gene3D" id="2.60.40.10">
    <property type="entry name" value="Immunoglobulins"/>
    <property type="match status" value="1"/>
</dbReference>
<evidence type="ECO:0000313" key="3">
    <source>
        <dbReference type="EMBL" id="MCU6715789.1"/>
    </source>
</evidence>
<proteinExistence type="inferred from homology"/>
<keyword evidence="3" id="KW-0326">Glycosidase</keyword>
<dbReference type="InterPro" id="IPR013783">
    <property type="entry name" value="Ig-like_fold"/>
</dbReference>
<feature type="domain" description="Glycosyl hydrolase family 13 catalytic" evidence="2">
    <location>
        <begin position="110"/>
        <end position="541"/>
    </location>
</feature>
<evidence type="ECO:0000256" key="1">
    <source>
        <dbReference type="ARBA" id="ARBA00008061"/>
    </source>
</evidence>
<reference evidence="3 4" key="1">
    <citation type="journal article" date="2021" name="ISME Commun">
        <title>Automated analysis of genomic sequences facilitates high-throughput and comprehensive description of bacteria.</title>
        <authorList>
            <person name="Hitch T.C.A."/>
        </authorList>
    </citation>
    <scope>NUCLEOTIDE SEQUENCE [LARGE SCALE GENOMIC DNA]</scope>
    <source>
        <strain evidence="3 4">Sanger_19</strain>
    </source>
</reference>
<dbReference type="InterPro" id="IPR011840">
    <property type="entry name" value="PulA_typeI"/>
</dbReference>
<protein>
    <submittedName>
        <fullName evidence="3">Type I pullulanase</fullName>
        <ecNumber evidence="3">3.2.1.41</ecNumber>
    </submittedName>
</protein>
<dbReference type="SUPFAM" id="SSF81296">
    <property type="entry name" value="E set domains"/>
    <property type="match status" value="1"/>
</dbReference>
<comment type="caution">
    <text evidence="3">The sequence shown here is derived from an EMBL/GenBank/DDBJ whole genome shotgun (WGS) entry which is preliminary data.</text>
</comment>
<name>A0ABT2S9Q4_9FIRM</name>
<keyword evidence="3" id="KW-0378">Hydrolase</keyword>
<dbReference type="NCBIfam" id="TIGR02104">
    <property type="entry name" value="pulA_typeI"/>
    <property type="match status" value="1"/>
</dbReference>
<dbReference type="Proteomes" id="UP001209666">
    <property type="component" value="Unassembled WGS sequence"/>
</dbReference>
<dbReference type="SUPFAM" id="SSF51445">
    <property type="entry name" value="(Trans)glycosidases"/>
    <property type="match status" value="1"/>
</dbReference>
<dbReference type="InterPro" id="IPR017853">
    <property type="entry name" value="GH"/>
</dbReference>
<dbReference type="GO" id="GO:0051060">
    <property type="term" value="F:pullulanase activity"/>
    <property type="evidence" value="ECO:0007669"/>
    <property type="project" value="UniProtKB-EC"/>
</dbReference>
<dbReference type="Pfam" id="PF00128">
    <property type="entry name" value="Alpha-amylase"/>
    <property type="match status" value="1"/>
</dbReference>
<comment type="similarity">
    <text evidence="1">Belongs to the glycosyl hydrolase 13 family.</text>
</comment>
<dbReference type="CDD" id="cd02860">
    <property type="entry name" value="E_set_Pullulanase"/>
    <property type="match status" value="1"/>
</dbReference>
<dbReference type="EC" id="3.2.1.41" evidence="3"/>
<gene>
    <name evidence="3" type="primary">pulA</name>
    <name evidence="3" type="ORF">OCV43_00675</name>
</gene>
<dbReference type="Pfam" id="PF02922">
    <property type="entry name" value="CBM_48"/>
    <property type="match status" value="1"/>
</dbReference>
<dbReference type="SMART" id="SM00642">
    <property type="entry name" value="Aamy"/>
    <property type="match status" value="1"/>
</dbReference>
<keyword evidence="4" id="KW-1185">Reference proteome</keyword>
<dbReference type="EMBL" id="JAOQKI010000001">
    <property type="protein sequence ID" value="MCU6715789.1"/>
    <property type="molecule type" value="Genomic_DNA"/>
</dbReference>
<accession>A0ABT2S9Q4</accession>
<evidence type="ECO:0000313" key="4">
    <source>
        <dbReference type="Proteomes" id="UP001209666"/>
    </source>
</evidence>
<dbReference type="InterPro" id="IPR013780">
    <property type="entry name" value="Glyco_hydro_b"/>
</dbReference>
<sequence>MQKFDYEVYTGNDLGAVYSPKMTRFKVWAPEAESVKLNLYKQGEGDNLIDQHIMKKSANGTYVFEKQGDCNGIYYTYTVVNHGEEQEAVDPYTKAAGVNGQRGMVINLAKTNPQGFEMDGYRNPEHITDAIIYEGSVRDFTMDESSGVFHNGKFLGLTEANTTNHFGEATALDYISGLGVTHVQILPAFDFETVDEKNQKAQYNWGYDPDNYNVPEGSYAVSPYDGAVRIQEMKQMVLALHSRGIGVIMDVVFNHTYRRDDSNLQKIVPGYYYRSDETGYTNGSGCGNEVASDRPMVQKLIVDSLIYWAKEYHIDGFRFDLMGVLDIDTMNVIAERLKEIRPDIYLYGEGWNGGPSSLAEEKRAFKASAKKMPGIGMFNDDIRDTIKGSVFYDDHLGFVNGGAHLENALRYGITGAVAHPQVDYDAYGSKPWAKEPGQSINYVSCHDNYTLWDKLSVSCPEASEEKKKAMNRLCAAIVFTSQGVPFIQAGEEFLRSKPLPEKKGFAENSYNMSDAVNSIKWDNIHEYPDMIAYYKGLMALRKAHPVFRMQSEAEMTQNLCFLSDTPENVVAYLLKGKGADDTPENILVIFNGNDEEILYNLPEGKWKILVDDKTAGADGKKIISAKADVEPLSALVLEKE</sequence>
<dbReference type="InterPro" id="IPR014756">
    <property type="entry name" value="Ig_E-set"/>
</dbReference>
<dbReference type="CDD" id="cd11341">
    <property type="entry name" value="AmyAc_Pullulanase_LD-like"/>
    <property type="match status" value="1"/>
</dbReference>
<dbReference type="Gene3D" id="2.60.40.1180">
    <property type="entry name" value="Golgi alpha-mannosidase II"/>
    <property type="match status" value="1"/>
</dbReference>
<dbReference type="InterPro" id="IPR006047">
    <property type="entry name" value="GH13_cat_dom"/>
</dbReference>
<dbReference type="Gene3D" id="3.20.20.80">
    <property type="entry name" value="Glycosidases"/>
    <property type="match status" value="1"/>
</dbReference>
<dbReference type="RefSeq" id="WP_262623157.1">
    <property type="nucleotide sequence ID" value="NZ_JAOQKI010000001.1"/>
</dbReference>
<organism evidence="3 4">
    <name type="scientific">Roseburia amylophila</name>
    <dbReference type="NCBI Taxonomy" id="2981794"/>
    <lineage>
        <taxon>Bacteria</taxon>
        <taxon>Bacillati</taxon>
        <taxon>Bacillota</taxon>
        <taxon>Clostridia</taxon>
        <taxon>Lachnospirales</taxon>
        <taxon>Lachnospiraceae</taxon>
        <taxon>Roseburia</taxon>
    </lineage>
</organism>
<dbReference type="Pfam" id="PF21653">
    <property type="entry name" value="pulA_all-beta"/>
    <property type="match status" value="1"/>
</dbReference>
<dbReference type="InterPro" id="IPR049117">
    <property type="entry name" value="pulA_all-beta"/>
</dbReference>
<evidence type="ECO:0000259" key="2">
    <source>
        <dbReference type="SMART" id="SM00642"/>
    </source>
</evidence>
<dbReference type="PANTHER" id="PTHR43002">
    <property type="entry name" value="GLYCOGEN DEBRANCHING ENZYME"/>
    <property type="match status" value="1"/>
</dbReference>
<dbReference type="InterPro" id="IPR004193">
    <property type="entry name" value="Glyco_hydro_13_N"/>
</dbReference>